<dbReference type="AlphaFoldDB" id="A0A1I7ZW73"/>
<evidence type="ECO:0000313" key="3">
    <source>
        <dbReference type="WBParaSite" id="L893_g30380.t1"/>
    </source>
</evidence>
<evidence type="ECO:0000256" key="1">
    <source>
        <dbReference type="SAM" id="MobiDB-lite"/>
    </source>
</evidence>
<organism evidence="2 3">
    <name type="scientific">Steinernema glaseri</name>
    <dbReference type="NCBI Taxonomy" id="37863"/>
    <lineage>
        <taxon>Eukaryota</taxon>
        <taxon>Metazoa</taxon>
        <taxon>Ecdysozoa</taxon>
        <taxon>Nematoda</taxon>
        <taxon>Chromadorea</taxon>
        <taxon>Rhabditida</taxon>
        <taxon>Tylenchina</taxon>
        <taxon>Panagrolaimomorpha</taxon>
        <taxon>Strongyloidoidea</taxon>
        <taxon>Steinernematidae</taxon>
        <taxon>Steinernema</taxon>
    </lineage>
</organism>
<dbReference type="Proteomes" id="UP000095287">
    <property type="component" value="Unplaced"/>
</dbReference>
<reference evidence="3" key="1">
    <citation type="submission" date="2016-11" db="UniProtKB">
        <authorList>
            <consortium name="WormBaseParasite"/>
        </authorList>
    </citation>
    <scope>IDENTIFICATION</scope>
</reference>
<keyword evidence="2" id="KW-1185">Reference proteome</keyword>
<sequence length="99" mass="10817">MGGNIRNKKTSSTSFKEFIPQDEGREDHTPSDQKWIMTISVSSGCKIPSLLLPNQATPLPIIALMRAYVIPAISGITPQQVQSPSAATAFYIIVQRCKV</sequence>
<name>A0A1I7ZW73_9BILA</name>
<accession>A0A1I7ZW73</accession>
<proteinExistence type="predicted"/>
<evidence type="ECO:0000313" key="2">
    <source>
        <dbReference type="Proteomes" id="UP000095287"/>
    </source>
</evidence>
<dbReference type="WBParaSite" id="L893_g30380.t1">
    <property type="protein sequence ID" value="L893_g30380.t1"/>
    <property type="gene ID" value="L893_g30380"/>
</dbReference>
<feature type="region of interest" description="Disordered" evidence="1">
    <location>
        <begin position="1"/>
        <end position="31"/>
    </location>
</feature>
<protein>
    <submittedName>
        <fullName evidence="3">Piwi domain-containing protein</fullName>
    </submittedName>
</protein>
<feature type="compositionally biased region" description="Basic and acidic residues" evidence="1">
    <location>
        <begin position="22"/>
        <end position="31"/>
    </location>
</feature>